<dbReference type="SUPFAM" id="SSF51735">
    <property type="entry name" value="NAD(P)-binding Rossmann-fold domains"/>
    <property type="match status" value="1"/>
</dbReference>
<comment type="similarity">
    <text evidence="1">Belongs to the short-chain dehydrogenases/reductases (SDR) family.</text>
</comment>
<dbReference type="EMBL" id="PKUQ01000009">
    <property type="protein sequence ID" value="PLW78262.1"/>
    <property type="molecule type" value="Genomic_DNA"/>
</dbReference>
<reference evidence="3 4" key="1">
    <citation type="submission" date="2018-01" db="EMBL/GenBank/DDBJ databases">
        <title>The draft genome sequence of Cohaesibacter sp. H1304.</title>
        <authorList>
            <person name="Wang N.-N."/>
            <person name="Du Z.-J."/>
        </authorList>
    </citation>
    <scope>NUCLEOTIDE SEQUENCE [LARGE SCALE GENOMIC DNA]</scope>
    <source>
        <strain evidence="3 4">H1304</strain>
    </source>
</reference>
<evidence type="ECO:0000259" key="2">
    <source>
        <dbReference type="SMART" id="SM00822"/>
    </source>
</evidence>
<dbReference type="Pfam" id="PF13561">
    <property type="entry name" value="adh_short_C2"/>
    <property type="match status" value="1"/>
</dbReference>
<sequence>MMNPLQQIYGLQDQTALITGGGSGIGFAIASCLYQAGANVIIAGRRKAVLDEACKKLGPRASSVVLDVADLSAIPHCIGDIQAKYGAIDILVNNAGNTVKKPFDESSMDDFDGVFDVHVRGPLELTRQIIKNQIVNGGGRVLFISSMTAFISQPNVLPYTVSKTALSGVIRALTAEFASKNIRINGVAPGWIDTDLYRQATQGDLARQQKILSRIATGALGEPQDIGWTCAFLASNAAKYITGQVLLVDGGAAAGF</sequence>
<dbReference type="AlphaFoldDB" id="A0A2N5XUR9"/>
<gene>
    <name evidence="3" type="ORF">C0081_05255</name>
</gene>
<name>A0A2N5XUR9_9HYPH</name>
<dbReference type="InterPro" id="IPR002347">
    <property type="entry name" value="SDR_fam"/>
</dbReference>
<dbReference type="FunFam" id="3.40.50.720:FF:000084">
    <property type="entry name" value="Short-chain dehydrogenase reductase"/>
    <property type="match status" value="1"/>
</dbReference>
<protein>
    <submittedName>
        <fullName evidence="3">Short-chain dehydrogenase/reductase SDR</fullName>
    </submittedName>
</protein>
<dbReference type="PANTHER" id="PTHR42879:SF2">
    <property type="entry name" value="3-OXOACYL-[ACYL-CARRIER-PROTEIN] REDUCTASE FABG"/>
    <property type="match status" value="1"/>
</dbReference>
<organism evidence="3 4">
    <name type="scientific">Cohaesibacter celericrescens</name>
    <dbReference type="NCBI Taxonomy" id="2067669"/>
    <lineage>
        <taxon>Bacteria</taxon>
        <taxon>Pseudomonadati</taxon>
        <taxon>Pseudomonadota</taxon>
        <taxon>Alphaproteobacteria</taxon>
        <taxon>Hyphomicrobiales</taxon>
        <taxon>Cohaesibacteraceae</taxon>
    </lineage>
</organism>
<dbReference type="Proteomes" id="UP000234881">
    <property type="component" value="Unassembled WGS sequence"/>
</dbReference>
<evidence type="ECO:0000313" key="4">
    <source>
        <dbReference type="Proteomes" id="UP000234881"/>
    </source>
</evidence>
<dbReference type="PANTHER" id="PTHR42879">
    <property type="entry name" value="3-OXOACYL-(ACYL-CARRIER-PROTEIN) REDUCTASE"/>
    <property type="match status" value="1"/>
</dbReference>
<dbReference type="InterPro" id="IPR057326">
    <property type="entry name" value="KR_dom"/>
</dbReference>
<accession>A0A2N5XUR9</accession>
<dbReference type="Gene3D" id="3.40.50.720">
    <property type="entry name" value="NAD(P)-binding Rossmann-like Domain"/>
    <property type="match status" value="1"/>
</dbReference>
<feature type="domain" description="Ketoreductase" evidence="2">
    <location>
        <begin position="14"/>
        <end position="194"/>
    </location>
</feature>
<keyword evidence="4" id="KW-1185">Reference proteome</keyword>
<dbReference type="OrthoDB" id="198783at2"/>
<dbReference type="CDD" id="cd05233">
    <property type="entry name" value="SDR_c"/>
    <property type="match status" value="1"/>
</dbReference>
<dbReference type="PRINTS" id="PR00080">
    <property type="entry name" value="SDRFAMILY"/>
</dbReference>
<comment type="caution">
    <text evidence="3">The sequence shown here is derived from an EMBL/GenBank/DDBJ whole genome shotgun (WGS) entry which is preliminary data.</text>
</comment>
<dbReference type="InterPro" id="IPR050259">
    <property type="entry name" value="SDR"/>
</dbReference>
<dbReference type="SMART" id="SM00822">
    <property type="entry name" value="PKS_KR"/>
    <property type="match status" value="1"/>
</dbReference>
<evidence type="ECO:0000313" key="3">
    <source>
        <dbReference type="EMBL" id="PLW78262.1"/>
    </source>
</evidence>
<proteinExistence type="inferred from homology"/>
<dbReference type="PRINTS" id="PR00081">
    <property type="entry name" value="GDHRDH"/>
</dbReference>
<evidence type="ECO:0000256" key="1">
    <source>
        <dbReference type="ARBA" id="ARBA00006484"/>
    </source>
</evidence>
<dbReference type="InterPro" id="IPR036291">
    <property type="entry name" value="NAD(P)-bd_dom_sf"/>
</dbReference>